<keyword evidence="5" id="KW-1185">Reference proteome</keyword>
<evidence type="ECO:0000256" key="1">
    <source>
        <dbReference type="PROSITE-ProRule" id="PRU01011"/>
    </source>
</evidence>
<name>A0AAN9VQU7_9ORTH</name>
<evidence type="ECO:0008006" key="6">
    <source>
        <dbReference type="Google" id="ProtNLM"/>
    </source>
</evidence>
<evidence type="ECO:0000313" key="5">
    <source>
        <dbReference type="Proteomes" id="UP001378592"/>
    </source>
</evidence>
<feature type="repeat" description="Hemopexin" evidence="1">
    <location>
        <begin position="132"/>
        <end position="179"/>
    </location>
</feature>
<feature type="repeat" description="Hemopexin" evidence="1">
    <location>
        <begin position="180"/>
        <end position="229"/>
    </location>
</feature>
<dbReference type="EMBL" id="JAZDUA010000185">
    <property type="protein sequence ID" value="KAK7865127.1"/>
    <property type="molecule type" value="Genomic_DNA"/>
</dbReference>
<dbReference type="PANTHER" id="PTHR10201">
    <property type="entry name" value="MATRIX METALLOPROTEINASE"/>
    <property type="match status" value="1"/>
</dbReference>
<feature type="compositionally biased region" description="Low complexity" evidence="2">
    <location>
        <begin position="497"/>
        <end position="527"/>
    </location>
</feature>
<dbReference type="Proteomes" id="UP001378592">
    <property type="component" value="Unassembled WGS sequence"/>
</dbReference>
<evidence type="ECO:0000256" key="3">
    <source>
        <dbReference type="SAM" id="SignalP"/>
    </source>
</evidence>
<dbReference type="GO" id="GO:0004222">
    <property type="term" value="F:metalloendopeptidase activity"/>
    <property type="evidence" value="ECO:0007669"/>
    <property type="project" value="TreeGrafter"/>
</dbReference>
<reference evidence="4 5" key="1">
    <citation type="submission" date="2024-03" db="EMBL/GenBank/DDBJ databases">
        <title>The genome assembly and annotation of the cricket Gryllus longicercus Weissman &amp; Gray.</title>
        <authorList>
            <person name="Szrajer S."/>
            <person name="Gray D."/>
            <person name="Ylla G."/>
        </authorList>
    </citation>
    <scope>NUCLEOTIDE SEQUENCE [LARGE SCALE GENOMIC DNA]</scope>
    <source>
        <strain evidence="4">DAG 2021-001</strain>
        <tissue evidence="4">Whole body minus gut</tissue>
    </source>
</reference>
<feature type="region of interest" description="Disordered" evidence="2">
    <location>
        <begin position="490"/>
        <end position="553"/>
    </location>
</feature>
<comment type="caution">
    <text evidence="4">The sequence shown here is derived from an EMBL/GenBank/DDBJ whole genome shotgun (WGS) entry which is preliminary data.</text>
</comment>
<dbReference type="SUPFAM" id="SSF50923">
    <property type="entry name" value="Hemopexin-like domain"/>
    <property type="match status" value="3"/>
</dbReference>
<dbReference type="GO" id="GO:0005615">
    <property type="term" value="C:extracellular space"/>
    <property type="evidence" value="ECO:0007669"/>
    <property type="project" value="TreeGrafter"/>
</dbReference>
<keyword evidence="3" id="KW-0732">Signal</keyword>
<feature type="repeat" description="Hemopexin" evidence="1">
    <location>
        <begin position="600"/>
        <end position="654"/>
    </location>
</feature>
<feature type="repeat" description="Hemopexin" evidence="1">
    <location>
        <begin position="386"/>
        <end position="434"/>
    </location>
</feature>
<dbReference type="GO" id="GO:0030574">
    <property type="term" value="P:collagen catabolic process"/>
    <property type="evidence" value="ECO:0007669"/>
    <property type="project" value="TreeGrafter"/>
</dbReference>
<evidence type="ECO:0000256" key="2">
    <source>
        <dbReference type="SAM" id="MobiDB-lite"/>
    </source>
</evidence>
<gene>
    <name evidence="4" type="ORF">R5R35_002191</name>
</gene>
<accession>A0AAN9VQU7</accession>
<dbReference type="InterPro" id="IPR036375">
    <property type="entry name" value="Hemopexin-like_dom_sf"/>
</dbReference>
<proteinExistence type="predicted"/>
<feature type="chain" id="PRO_5042890370" description="Hemopexin" evidence="3">
    <location>
        <begin position="22"/>
        <end position="781"/>
    </location>
</feature>
<dbReference type="SMART" id="SM00120">
    <property type="entry name" value="HX"/>
    <property type="match status" value="11"/>
</dbReference>
<feature type="repeat" description="Hemopexin" evidence="1">
    <location>
        <begin position="655"/>
        <end position="704"/>
    </location>
</feature>
<dbReference type="PROSITE" id="PS51642">
    <property type="entry name" value="HEMOPEXIN_2"/>
    <property type="match status" value="10"/>
</dbReference>
<dbReference type="Pfam" id="PF00045">
    <property type="entry name" value="Hemopexin"/>
    <property type="match status" value="6"/>
</dbReference>
<dbReference type="AlphaFoldDB" id="A0AAN9VQU7"/>
<feature type="repeat" description="Hemopexin" evidence="1">
    <location>
        <begin position="32"/>
        <end position="77"/>
    </location>
</feature>
<feature type="repeat" description="Hemopexin" evidence="1">
    <location>
        <begin position="79"/>
        <end position="131"/>
    </location>
</feature>
<evidence type="ECO:0000313" key="4">
    <source>
        <dbReference type="EMBL" id="KAK7865127.1"/>
    </source>
</evidence>
<dbReference type="Gene3D" id="2.110.10.10">
    <property type="entry name" value="Hemopexin-like domain"/>
    <property type="match status" value="3"/>
</dbReference>
<feature type="compositionally biased region" description="Pro residues" evidence="2">
    <location>
        <begin position="528"/>
        <end position="544"/>
    </location>
</feature>
<protein>
    <recommendedName>
        <fullName evidence="6">Hemopexin</fullName>
    </recommendedName>
</protein>
<feature type="signal peptide" evidence="3">
    <location>
        <begin position="1"/>
        <end position="21"/>
    </location>
</feature>
<feature type="repeat" description="Hemopexin" evidence="1">
    <location>
        <begin position="705"/>
        <end position="754"/>
    </location>
</feature>
<dbReference type="PANTHER" id="PTHR10201:SF294">
    <property type="entry name" value="MATRIX METALLOPROTEINASE 16"/>
    <property type="match status" value="1"/>
</dbReference>
<feature type="region of interest" description="Disordered" evidence="2">
    <location>
        <begin position="235"/>
        <end position="274"/>
    </location>
</feature>
<dbReference type="InterPro" id="IPR018487">
    <property type="entry name" value="Hemopexin-like_repeat"/>
</dbReference>
<dbReference type="GO" id="GO:0030198">
    <property type="term" value="P:extracellular matrix organization"/>
    <property type="evidence" value="ECO:0007669"/>
    <property type="project" value="TreeGrafter"/>
</dbReference>
<organism evidence="4 5">
    <name type="scientific">Gryllus longicercus</name>
    <dbReference type="NCBI Taxonomy" id="2509291"/>
    <lineage>
        <taxon>Eukaryota</taxon>
        <taxon>Metazoa</taxon>
        <taxon>Ecdysozoa</taxon>
        <taxon>Arthropoda</taxon>
        <taxon>Hexapoda</taxon>
        <taxon>Insecta</taxon>
        <taxon>Pterygota</taxon>
        <taxon>Neoptera</taxon>
        <taxon>Polyneoptera</taxon>
        <taxon>Orthoptera</taxon>
        <taxon>Ensifera</taxon>
        <taxon>Gryllidea</taxon>
        <taxon>Grylloidea</taxon>
        <taxon>Gryllidae</taxon>
        <taxon>Gryllinae</taxon>
        <taxon>Gryllus</taxon>
    </lineage>
</organism>
<feature type="repeat" description="Hemopexin" evidence="1">
    <location>
        <begin position="279"/>
        <end position="327"/>
    </location>
</feature>
<sequence length="781" mass="81543">MGRPALLLLLLLLALASRAAAPPPPPPELCQDPSVDAAFQAEDGQIYVFKGDVFFAVGGAGAGAGGPRRVAERWPAVARGGVDAAFALRGGRVYLFQGERFWRLGPDGRPDARPDAKRTYPRALQASFPGLPPRVDAAAFLPRAARLLFFSGSQFWEVWPLRSPPVGPPRNLSCWGTEAPPRVDAALVLDGRLHLLFGRQHVRLDERLCQVEAAEPPFPRDNARWLFGCAAGADGARARPPPPPSRSLVLSAPPPPPPPPPESPPPPLAAAPPALCASPLPPDAVLPAPGGGGAALFVRGALVWRVGGAAADEGAWPAPAAAIWPGLPPAQRLHAAFLAPDGAAVLIGGRSVWRFAPPPPAAPARAPWRPLPGFPRALALAYPGAPDHPDAALAWPGGKVFFFKGSLFWKFDPSQTPPVGPMYPNVLAQWAGIPSDGVDAAAVLNNRTFFFKGPRFYRFDDRAFAVEAATPPFPRSTALWLLRCPGAAMAPPPTQAAPPTTTTSTTTPSPSTAAPAPAPSAAPACPREAPPPPPAAPSQPPPAPAACGAQGPGAGADAVLGDGAGGALVVRGAWAWRVSAAGGVARGWPLPVARLWPGLPARVHAATRDAAGRALFFRDALVWRFAQAPGAPPDQRWRLERGFPRALCRDWPGAPAAPDAVLQWGARGHFYFFKGSLFWKFDPSQTPPVGPMYPNVLAQWAGIPSDGVDAAAVLNNRTFFFKGPRFYRFDDRAFALAVEDPPYPHSTADVWFGCGGGGGGIGGGGGGGGGGGARRRVRPVS</sequence>
<feature type="repeat" description="Hemopexin" evidence="1">
    <location>
        <begin position="435"/>
        <end position="484"/>
    </location>
</feature>
<feature type="compositionally biased region" description="Pro residues" evidence="2">
    <location>
        <begin position="252"/>
        <end position="270"/>
    </location>
</feature>